<protein>
    <submittedName>
        <fullName evidence="3">Uncharacterized membrane protein YgdD (TMEM256/DUF423 family)</fullName>
    </submittedName>
</protein>
<gene>
    <name evidence="3" type="ORF">DES32_2004</name>
</gene>
<organism evidence="3 4">
    <name type="scientific">Methylovirgula ligni</name>
    <dbReference type="NCBI Taxonomy" id="569860"/>
    <lineage>
        <taxon>Bacteria</taxon>
        <taxon>Pseudomonadati</taxon>
        <taxon>Pseudomonadota</taxon>
        <taxon>Alphaproteobacteria</taxon>
        <taxon>Hyphomicrobiales</taxon>
        <taxon>Beijerinckiaceae</taxon>
        <taxon>Methylovirgula</taxon>
    </lineage>
</organism>
<evidence type="ECO:0000256" key="1">
    <source>
        <dbReference type="SAM" id="Phobius"/>
    </source>
</evidence>
<dbReference type="Proteomes" id="UP000256900">
    <property type="component" value="Unassembled WGS sequence"/>
</dbReference>
<evidence type="ECO:0000256" key="2">
    <source>
        <dbReference type="SAM" id="SignalP"/>
    </source>
</evidence>
<feature type="signal peptide" evidence="2">
    <location>
        <begin position="1"/>
        <end position="23"/>
    </location>
</feature>
<feature type="chain" id="PRO_5017581590" evidence="2">
    <location>
        <begin position="24"/>
        <end position="126"/>
    </location>
</feature>
<dbReference type="RefSeq" id="WP_115836559.1">
    <property type="nucleotide sequence ID" value="NZ_CP025086.1"/>
</dbReference>
<feature type="transmembrane region" description="Helical" evidence="1">
    <location>
        <begin position="65"/>
        <end position="90"/>
    </location>
</feature>
<accession>A0A3D9YU05</accession>
<keyword evidence="2" id="KW-0732">Signal</keyword>
<keyword evidence="4" id="KW-1185">Reference proteome</keyword>
<dbReference type="EMBL" id="QUMO01000003">
    <property type="protein sequence ID" value="REF85964.1"/>
    <property type="molecule type" value="Genomic_DNA"/>
</dbReference>
<reference evidence="3 4" key="1">
    <citation type="submission" date="2018-08" db="EMBL/GenBank/DDBJ databases">
        <title>Genomic Encyclopedia of Type Strains, Phase IV (KMG-IV): sequencing the most valuable type-strain genomes for metagenomic binning, comparative biology and taxonomic classification.</title>
        <authorList>
            <person name="Goeker M."/>
        </authorList>
    </citation>
    <scope>NUCLEOTIDE SEQUENCE [LARGE SCALE GENOMIC DNA]</scope>
    <source>
        <strain evidence="3 4">BW863</strain>
    </source>
</reference>
<sequence length="126" mass="12757">MTKAPQIFAGFAALLAAAGVAEAAAAAHALPSPLLKTSSEFLLANAVGIVALSAFAQTAIPASRLLYFGIAALLLGTLLFSGELTSHAIFPQSPLVMIAPIGGSLTILGWLIAAAGLFGGAWRRRD</sequence>
<proteinExistence type="predicted"/>
<dbReference type="InterPro" id="IPR006696">
    <property type="entry name" value="DUF423"/>
</dbReference>
<keyword evidence="1" id="KW-0472">Membrane</keyword>
<evidence type="ECO:0000313" key="4">
    <source>
        <dbReference type="Proteomes" id="UP000256900"/>
    </source>
</evidence>
<name>A0A3D9YU05_9HYPH</name>
<evidence type="ECO:0000313" key="3">
    <source>
        <dbReference type="EMBL" id="REF85964.1"/>
    </source>
</evidence>
<keyword evidence="1" id="KW-1133">Transmembrane helix</keyword>
<dbReference type="Pfam" id="PF04241">
    <property type="entry name" value="DUF423"/>
    <property type="match status" value="1"/>
</dbReference>
<keyword evidence="1" id="KW-0812">Transmembrane</keyword>
<dbReference type="OrthoDB" id="7173378at2"/>
<comment type="caution">
    <text evidence="3">The sequence shown here is derived from an EMBL/GenBank/DDBJ whole genome shotgun (WGS) entry which is preliminary data.</text>
</comment>
<feature type="transmembrane region" description="Helical" evidence="1">
    <location>
        <begin position="96"/>
        <end position="122"/>
    </location>
</feature>
<dbReference type="AlphaFoldDB" id="A0A3D9YU05"/>
<feature type="transmembrane region" description="Helical" evidence="1">
    <location>
        <begin position="41"/>
        <end position="60"/>
    </location>
</feature>